<dbReference type="Pfam" id="PF05193">
    <property type="entry name" value="Peptidase_M16_C"/>
    <property type="match status" value="1"/>
</dbReference>
<dbReference type="Gene3D" id="3.30.830.10">
    <property type="entry name" value="Metalloenzyme, LuxS/M16 peptidase-like"/>
    <property type="match status" value="2"/>
</dbReference>
<dbReference type="InterPro" id="IPR001431">
    <property type="entry name" value="Pept_M16_Zn_BS"/>
</dbReference>
<comment type="similarity">
    <text evidence="2 3">Belongs to the peptidase M16 family.</text>
</comment>
<evidence type="ECO:0000256" key="2">
    <source>
        <dbReference type="ARBA" id="ARBA00007261"/>
    </source>
</evidence>
<reference evidence="6 7" key="1">
    <citation type="submission" date="2019-08" db="EMBL/GenBank/DDBJ databases">
        <title>Genomic characterization of a novel candidate phylum (ARYD3) from a high temperature, high salinity tertiary oil reservoir in north central Oklahoma, USA.</title>
        <authorList>
            <person name="Youssef N.H."/>
            <person name="Yadav A."/>
            <person name="Elshahed M.S."/>
        </authorList>
    </citation>
    <scope>NUCLEOTIDE SEQUENCE [LARGE SCALE GENOMIC DNA]</scope>
    <source>
        <strain evidence="6">ARYD1</strain>
    </source>
</reference>
<dbReference type="InterPro" id="IPR050361">
    <property type="entry name" value="MPP/UQCRC_Complex"/>
</dbReference>
<comment type="cofactor">
    <cofactor evidence="1">
        <name>Zn(2+)</name>
        <dbReference type="ChEBI" id="CHEBI:29105"/>
    </cofactor>
</comment>
<dbReference type="InterPro" id="IPR011249">
    <property type="entry name" value="Metalloenz_LuxS/M16"/>
</dbReference>
<evidence type="ECO:0000259" key="4">
    <source>
        <dbReference type="Pfam" id="PF00675"/>
    </source>
</evidence>
<dbReference type="SUPFAM" id="SSF63411">
    <property type="entry name" value="LuxS/MPP-like metallohydrolase"/>
    <property type="match status" value="2"/>
</dbReference>
<feature type="domain" description="Peptidase M16 C-terminal" evidence="5">
    <location>
        <begin position="166"/>
        <end position="344"/>
    </location>
</feature>
<evidence type="ECO:0000313" key="6">
    <source>
        <dbReference type="EMBL" id="TYB32756.1"/>
    </source>
</evidence>
<dbReference type="PANTHER" id="PTHR11851:SF49">
    <property type="entry name" value="MITOCHONDRIAL-PROCESSING PEPTIDASE SUBUNIT ALPHA"/>
    <property type="match status" value="1"/>
</dbReference>
<dbReference type="PANTHER" id="PTHR11851">
    <property type="entry name" value="METALLOPROTEASE"/>
    <property type="match status" value="1"/>
</dbReference>
<evidence type="ECO:0000259" key="5">
    <source>
        <dbReference type="Pfam" id="PF05193"/>
    </source>
</evidence>
<dbReference type="GO" id="GO:0006508">
    <property type="term" value="P:proteolysis"/>
    <property type="evidence" value="ECO:0007669"/>
    <property type="project" value="InterPro"/>
</dbReference>
<dbReference type="Pfam" id="PF00675">
    <property type="entry name" value="Peptidase_M16"/>
    <property type="match status" value="1"/>
</dbReference>
<dbReference type="InterPro" id="IPR007863">
    <property type="entry name" value="Peptidase_M16_C"/>
</dbReference>
<feature type="domain" description="Peptidase M16 N-terminal" evidence="4">
    <location>
        <begin position="15"/>
        <end position="159"/>
    </location>
</feature>
<accession>A0A5D0MIE3</accession>
<dbReference type="InterPro" id="IPR011765">
    <property type="entry name" value="Pept_M16_N"/>
</dbReference>
<evidence type="ECO:0000313" key="7">
    <source>
        <dbReference type="Proteomes" id="UP000323337"/>
    </source>
</evidence>
<dbReference type="Proteomes" id="UP000323337">
    <property type="component" value="Unassembled WGS sequence"/>
</dbReference>
<dbReference type="GO" id="GO:0004222">
    <property type="term" value="F:metalloendopeptidase activity"/>
    <property type="evidence" value="ECO:0007669"/>
    <property type="project" value="InterPro"/>
</dbReference>
<name>A0A5D0MIE3_FLESI</name>
<dbReference type="EMBL" id="VSIV01000273">
    <property type="protein sequence ID" value="TYB32756.1"/>
    <property type="molecule type" value="Genomic_DNA"/>
</dbReference>
<dbReference type="GO" id="GO:0046872">
    <property type="term" value="F:metal ion binding"/>
    <property type="evidence" value="ECO:0007669"/>
    <property type="project" value="InterPro"/>
</dbReference>
<organism evidence="6 7">
    <name type="scientific">Flexistipes sinusarabici</name>
    <dbReference type="NCBI Taxonomy" id="2352"/>
    <lineage>
        <taxon>Bacteria</taxon>
        <taxon>Pseudomonadati</taxon>
        <taxon>Deferribacterota</taxon>
        <taxon>Deferribacteres</taxon>
        <taxon>Deferribacterales</taxon>
        <taxon>Flexistipitaceae</taxon>
        <taxon>Flexistipes</taxon>
    </lineage>
</organism>
<dbReference type="AlphaFoldDB" id="A0A5D0MIE3"/>
<proteinExistence type="inferred from homology"/>
<protein>
    <submittedName>
        <fullName evidence="6">Insulinase family protein</fullName>
    </submittedName>
</protein>
<dbReference type="PROSITE" id="PS00143">
    <property type="entry name" value="INSULINASE"/>
    <property type="match status" value="1"/>
</dbReference>
<evidence type="ECO:0000256" key="1">
    <source>
        <dbReference type="ARBA" id="ARBA00001947"/>
    </source>
</evidence>
<gene>
    <name evidence="6" type="ORF">FXF49_09895</name>
</gene>
<evidence type="ECO:0000256" key="3">
    <source>
        <dbReference type="RuleBase" id="RU004447"/>
    </source>
</evidence>
<comment type="caution">
    <text evidence="6">The sequence shown here is derived from an EMBL/GenBank/DDBJ whole genome shotgun (WGS) entry which is preliminary data.</text>
</comment>
<sequence>MALQTHELPNGVQLVYKHVPGNKITSVQLWMKTGSVNETAKNNGISHFLEHMVFKGTEKFAPDEIDTLVEAKGGQMNAATSKDYTFYYITIPTFNVETAFNVISQMVFEATFPKEEIKKEKPVVIQEIMRKYDSPTYDMWTYLSETLYKNTPYSREVIGSVKNIKSFDRQTLLKYYNSFYHPANMTLVVVGDLSEDRAKELAMQYFNKTKNAKPVSKNFGIPGKMNKDITKVFEKDITQSYTALVYRAPSLMSGEKYALEVLTEILSGGEYSLLNEKLKNIENPLVNMVFGGYMGQKYGGSFTFFYTKHPSTDGDPLSKIKEIIDNLQKEKISENDLKKAKNRLKAETVFQREKASNEANDIGMAHTLEIPDYYKNYVENIDAVELSDIKDIADKIFSDNYILVKTVPIKQQ</sequence>